<protein>
    <recommendedName>
        <fullName evidence="3">Palmitoyl-protein thioesterase 1</fullName>
        <ecNumber evidence="2">3.1.2.22</ecNumber>
    </recommendedName>
    <alternativeName>
        <fullName evidence="8">Palmitoyl-protein hydrolase 1</fullName>
    </alternativeName>
</protein>
<reference evidence="11" key="2">
    <citation type="submission" date="2022-06" db="UniProtKB">
        <authorList>
            <consortium name="EnsemblMetazoa"/>
        </authorList>
    </citation>
    <scope>IDENTIFICATION</scope>
</reference>
<accession>A0A8R2A4A6</accession>
<dbReference type="CTD" id="5538"/>
<dbReference type="GeneID" id="100164869"/>
<proteinExistence type="inferred from homology"/>
<keyword evidence="6" id="KW-1015">Disulfide bond</keyword>
<dbReference type="GO" id="GO:0006898">
    <property type="term" value="P:receptor-mediated endocytosis"/>
    <property type="evidence" value="ECO:0007669"/>
    <property type="project" value="TreeGrafter"/>
</dbReference>
<organism evidence="11 12">
    <name type="scientific">Acyrthosiphon pisum</name>
    <name type="common">Pea aphid</name>
    <dbReference type="NCBI Taxonomy" id="7029"/>
    <lineage>
        <taxon>Eukaryota</taxon>
        <taxon>Metazoa</taxon>
        <taxon>Ecdysozoa</taxon>
        <taxon>Arthropoda</taxon>
        <taxon>Hexapoda</taxon>
        <taxon>Insecta</taxon>
        <taxon>Pterygota</taxon>
        <taxon>Neoptera</taxon>
        <taxon>Paraneoptera</taxon>
        <taxon>Hemiptera</taxon>
        <taxon>Sternorrhyncha</taxon>
        <taxon>Aphidomorpha</taxon>
        <taxon>Aphidoidea</taxon>
        <taxon>Aphididae</taxon>
        <taxon>Macrosiphini</taxon>
        <taxon>Acyrthosiphon</taxon>
    </lineage>
</organism>
<feature type="signal peptide" evidence="10">
    <location>
        <begin position="1"/>
        <end position="22"/>
    </location>
</feature>
<evidence type="ECO:0000256" key="7">
    <source>
        <dbReference type="ARBA" id="ARBA00023180"/>
    </source>
</evidence>
<evidence type="ECO:0000313" key="11">
    <source>
        <dbReference type="EnsemblMetazoa" id="XP_001951992.1"/>
    </source>
</evidence>
<dbReference type="Proteomes" id="UP000007819">
    <property type="component" value="Chromosome A3"/>
</dbReference>
<evidence type="ECO:0000256" key="6">
    <source>
        <dbReference type="ARBA" id="ARBA00023157"/>
    </source>
</evidence>
<dbReference type="EnsemblMetazoa" id="XM_001951957.5">
    <property type="protein sequence ID" value="XP_001951992.1"/>
    <property type="gene ID" value="LOC100164869"/>
</dbReference>
<dbReference type="EC" id="3.1.2.22" evidence="2"/>
<dbReference type="KEGG" id="api:100164869"/>
<dbReference type="Pfam" id="PF02089">
    <property type="entry name" value="Palm_thioest"/>
    <property type="match status" value="1"/>
</dbReference>
<keyword evidence="12" id="KW-1185">Reference proteome</keyword>
<dbReference type="SUPFAM" id="SSF53474">
    <property type="entry name" value="alpha/beta-Hydrolases"/>
    <property type="match status" value="1"/>
</dbReference>
<dbReference type="PANTHER" id="PTHR11247:SF8">
    <property type="entry name" value="PALMITOYL-PROTEIN THIOESTERASE 1"/>
    <property type="match status" value="1"/>
</dbReference>
<keyword evidence="5" id="KW-0378">Hydrolase</keyword>
<evidence type="ECO:0000256" key="10">
    <source>
        <dbReference type="SAM" id="SignalP"/>
    </source>
</evidence>
<dbReference type="InterPro" id="IPR002472">
    <property type="entry name" value="Palm_thioest"/>
</dbReference>
<dbReference type="OrthoDB" id="10263094at2759"/>
<keyword evidence="7" id="KW-0325">Glycoprotein</keyword>
<reference evidence="12" key="1">
    <citation type="submission" date="2010-06" db="EMBL/GenBank/DDBJ databases">
        <authorList>
            <person name="Jiang H."/>
            <person name="Abraham K."/>
            <person name="Ali S."/>
            <person name="Alsbrooks S.L."/>
            <person name="Anim B.N."/>
            <person name="Anosike U.S."/>
            <person name="Attaway T."/>
            <person name="Bandaranaike D.P."/>
            <person name="Battles P.K."/>
            <person name="Bell S.N."/>
            <person name="Bell A.V."/>
            <person name="Beltran B."/>
            <person name="Bickham C."/>
            <person name="Bustamante Y."/>
            <person name="Caleb T."/>
            <person name="Canada A."/>
            <person name="Cardenas V."/>
            <person name="Carter K."/>
            <person name="Chacko J."/>
            <person name="Chandrabose M.N."/>
            <person name="Chavez D."/>
            <person name="Chavez A."/>
            <person name="Chen L."/>
            <person name="Chu H.-S."/>
            <person name="Claassen K.J."/>
            <person name="Cockrell R."/>
            <person name="Collins M."/>
            <person name="Cooper J.A."/>
            <person name="Cree A."/>
            <person name="Curry S.M."/>
            <person name="Da Y."/>
            <person name="Dao M.D."/>
            <person name="Das B."/>
            <person name="Davila M.-L."/>
            <person name="Davy-Carroll L."/>
            <person name="Denson S."/>
            <person name="Dinh H."/>
            <person name="Ebong V.E."/>
            <person name="Edwards J.R."/>
            <person name="Egan A."/>
            <person name="El-Daye J."/>
            <person name="Escobedo L."/>
            <person name="Fernandez S."/>
            <person name="Fernando P.R."/>
            <person name="Flagg N."/>
            <person name="Forbes L.D."/>
            <person name="Fowler R.G."/>
            <person name="Fu Q."/>
            <person name="Gabisi R.A."/>
            <person name="Ganer J."/>
            <person name="Garbino Pronczuk A."/>
            <person name="Garcia R.M."/>
            <person name="Garner T."/>
            <person name="Garrett T.E."/>
            <person name="Gonzalez D.A."/>
            <person name="Hamid H."/>
            <person name="Hawkins E.S."/>
            <person name="Hirani K."/>
            <person name="Hogues M.E."/>
            <person name="Hollins B."/>
            <person name="Hsiao C.-H."/>
            <person name="Jabil R."/>
            <person name="James M.L."/>
            <person name="Jhangiani S.N."/>
            <person name="Johnson B."/>
            <person name="Johnson Q."/>
            <person name="Joshi V."/>
            <person name="Kalu J.B."/>
            <person name="Kam C."/>
            <person name="Kashfia A."/>
            <person name="Keebler J."/>
            <person name="Kisamo H."/>
            <person name="Kovar C.L."/>
            <person name="Lago L.A."/>
            <person name="Lai C.-Y."/>
            <person name="Laidlaw J."/>
            <person name="Lara F."/>
            <person name="Le T.-K."/>
            <person name="Lee S.L."/>
            <person name="Legall F.H."/>
            <person name="Lemon S.J."/>
            <person name="Lewis L.R."/>
            <person name="Li B."/>
            <person name="Liu Y."/>
            <person name="Liu Y.-S."/>
            <person name="Lopez J."/>
            <person name="Lozado R.J."/>
            <person name="Lu J."/>
            <person name="Madu R.C."/>
            <person name="Maheshwari M."/>
            <person name="Maheshwari R."/>
            <person name="Malloy K."/>
            <person name="Martinez E."/>
            <person name="Mathew T."/>
            <person name="Mercado I.C."/>
            <person name="Mercado C."/>
            <person name="Meyer B."/>
            <person name="Montgomery K."/>
            <person name="Morgan M.B."/>
            <person name="Munidasa M."/>
            <person name="Nazareth L.V."/>
            <person name="Nelson J."/>
            <person name="Ng B.M."/>
            <person name="Nguyen N.B."/>
            <person name="Nguyen P.Q."/>
            <person name="Nguyen T."/>
            <person name="Obregon M."/>
            <person name="Okwuonu G.O."/>
            <person name="Onwere C.G."/>
            <person name="Orozco G."/>
            <person name="Parra A."/>
            <person name="Patel S."/>
            <person name="Patil S."/>
            <person name="Perez A."/>
            <person name="Perez Y."/>
            <person name="Pham C."/>
            <person name="Primus E.L."/>
            <person name="Pu L.-L."/>
            <person name="Puazo M."/>
            <person name="Qin X."/>
            <person name="Quiroz J.B."/>
            <person name="Reese J."/>
            <person name="Richards S."/>
            <person name="Rives C.M."/>
            <person name="Robberts R."/>
            <person name="Ruiz S.J."/>
            <person name="Ruiz M.J."/>
            <person name="Santibanez J."/>
            <person name="Schneider B.W."/>
            <person name="Sisson I."/>
            <person name="Smith M."/>
            <person name="Sodergren E."/>
            <person name="Song X.-Z."/>
            <person name="Song B.B."/>
            <person name="Summersgill H."/>
            <person name="Thelus R."/>
            <person name="Thornton R.D."/>
            <person name="Trejos Z.Y."/>
            <person name="Usmani K."/>
            <person name="Vattathil S."/>
            <person name="Villasana D."/>
            <person name="Walker D.L."/>
            <person name="Wang S."/>
            <person name="Wang K."/>
            <person name="White C.S."/>
            <person name="Williams A.C."/>
            <person name="Williamson J."/>
            <person name="Wilson K."/>
            <person name="Woghiren I.O."/>
            <person name="Woodworth J.R."/>
            <person name="Worley K.C."/>
            <person name="Wright R.A."/>
            <person name="Wu W."/>
            <person name="Young L."/>
            <person name="Zhang L."/>
            <person name="Zhang J."/>
            <person name="Zhu Y."/>
            <person name="Muzny D.M."/>
            <person name="Weinstock G."/>
            <person name="Gibbs R.A."/>
        </authorList>
    </citation>
    <scope>NUCLEOTIDE SEQUENCE [LARGE SCALE GENOMIC DNA]</scope>
    <source>
        <strain evidence="12">LSR1</strain>
    </source>
</reference>
<comment type="catalytic activity">
    <reaction evidence="9">
        <text>S-hexadecanoyl-L-cysteinyl-[protein] + H2O = L-cysteinyl-[protein] + hexadecanoate + H(+)</text>
        <dbReference type="Rhea" id="RHEA:19233"/>
        <dbReference type="Rhea" id="RHEA-COMP:10131"/>
        <dbReference type="Rhea" id="RHEA-COMP:11032"/>
        <dbReference type="ChEBI" id="CHEBI:7896"/>
        <dbReference type="ChEBI" id="CHEBI:15377"/>
        <dbReference type="ChEBI" id="CHEBI:15378"/>
        <dbReference type="ChEBI" id="CHEBI:29950"/>
        <dbReference type="ChEBI" id="CHEBI:74151"/>
        <dbReference type="EC" id="3.1.2.22"/>
    </reaction>
    <physiologicalReaction direction="left-to-right" evidence="9">
        <dbReference type="Rhea" id="RHEA:19234"/>
    </physiologicalReaction>
</comment>
<dbReference type="OMA" id="KFVMVMF"/>
<dbReference type="FunFam" id="3.40.50.1820:FF:000107">
    <property type="entry name" value="Palmitoyl-protein thioesterase 1"/>
    <property type="match status" value="1"/>
</dbReference>
<evidence type="ECO:0000256" key="2">
    <source>
        <dbReference type="ARBA" id="ARBA00012423"/>
    </source>
</evidence>
<dbReference type="GO" id="GO:0008474">
    <property type="term" value="F:palmitoyl-(protein) hydrolase activity"/>
    <property type="evidence" value="ECO:0007669"/>
    <property type="project" value="UniProtKB-EC"/>
</dbReference>
<comment type="similarity">
    <text evidence="1">Belongs to the palmitoyl-protein thioesterase family.</text>
</comment>
<feature type="chain" id="PRO_5042775189" description="Palmitoyl-protein thioesterase 1" evidence="10">
    <location>
        <begin position="23"/>
        <end position="306"/>
    </location>
</feature>
<evidence type="ECO:0000313" key="12">
    <source>
        <dbReference type="Proteomes" id="UP000007819"/>
    </source>
</evidence>
<evidence type="ECO:0000256" key="4">
    <source>
        <dbReference type="ARBA" id="ARBA00022729"/>
    </source>
</evidence>
<dbReference type="AlphaFoldDB" id="A0A8R2A4A6"/>
<dbReference type="PRINTS" id="PR00414">
    <property type="entry name" value="PPTHIESTRASE"/>
</dbReference>
<evidence type="ECO:0000256" key="1">
    <source>
        <dbReference type="ARBA" id="ARBA00010758"/>
    </source>
</evidence>
<dbReference type="PANTHER" id="PTHR11247">
    <property type="entry name" value="PALMITOYL-PROTEIN THIOESTERASE/DOLICHYLDIPHOSPHATASE 1"/>
    <property type="match status" value="1"/>
</dbReference>
<evidence type="ECO:0000256" key="8">
    <source>
        <dbReference type="ARBA" id="ARBA00031934"/>
    </source>
</evidence>
<evidence type="ECO:0000256" key="9">
    <source>
        <dbReference type="ARBA" id="ARBA00047409"/>
    </source>
</evidence>
<dbReference type="Gene3D" id="3.40.50.1820">
    <property type="entry name" value="alpha/beta hydrolase"/>
    <property type="match status" value="1"/>
</dbReference>
<dbReference type="InterPro" id="IPR029058">
    <property type="entry name" value="AB_hydrolase_fold"/>
</dbReference>
<evidence type="ECO:0000256" key="5">
    <source>
        <dbReference type="ARBA" id="ARBA00022801"/>
    </source>
</evidence>
<name>A0A8R2A4A6_ACYPI</name>
<sequence>MHQIGFFSHIFIFILLTILAYGNRINDGSPPVVLWHGMGDSCCNPLSLGRIIKLLQKNLGTDTYVKSLQIGKSFEQDVKNSFFMNVNLQVKDACKQISIDPKLSSGYNAIGFSQGAQFLRAVAQRCPNPPMLNLISIGGQHQGVFGMPRCLYSSHKWCEYIRLVLNKEAYAKWVQNSLVQAEYWHDPIKESDYIKGSHFLADINNERIINENYRENLLKLKNFIMVMFTNDTMVIPKESEWFAFYSPGQDKEIMPLEQSVFYLTDRLGLKVLEESGRLHFLSVPGNHLQFSEEWFLNEIVNKYLKE</sequence>
<dbReference type="RefSeq" id="XP_001951992.1">
    <property type="nucleotide sequence ID" value="XM_001951957.4"/>
</dbReference>
<dbReference type="EnsemblMetazoa" id="XM_029491054.1">
    <property type="protein sequence ID" value="XP_029346914.1"/>
    <property type="gene ID" value="LOC100164869"/>
</dbReference>
<dbReference type="GO" id="GO:0005764">
    <property type="term" value="C:lysosome"/>
    <property type="evidence" value="ECO:0007669"/>
    <property type="project" value="TreeGrafter"/>
</dbReference>
<keyword evidence="4 10" id="KW-0732">Signal</keyword>
<evidence type="ECO:0000256" key="3">
    <source>
        <dbReference type="ARBA" id="ARBA00014212"/>
    </source>
</evidence>